<reference evidence="1" key="1">
    <citation type="journal article" date="2014" name="Front. Microbiol.">
        <title>High frequency of phylogenetically diverse reductive dehalogenase-homologous genes in deep subseafloor sedimentary metagenomes.</title>
        <authorList>
            <person name="Kawai M."/>
            <person name="Futagami T."/>
            <person name="Toyoda A."/>
            <person name="Takaki Y."/>
            <person name="Nishi S."/>
            <person name="Hori S."/>
            <person name="Arai W."/>
            <person name="Tsubouchi T."/>
            <person name="Morono Y."/>
            <person name="Uchiyama I."/>
            <person name="Ito T."/>
            <person name="Fujiyama A."/>
            <person name="Inagaki F."/>
            <person name="Takami H."/>
        </authorList>
    </citation>
    <scope>NUCLEOTIDE SEQUENCE</scope>
    <source>
        <strain evidence="1">Expedition CK06-06</strain>
    </source>
</reference>
<sequence>VDAEAETIVTWPSVCQIDEPSHLERIRNLPVGVDVTVKAPFTIRCNAPGQHTFSFDNTITVDMLHVRDPDGGNNTVHTELTVTAS</sequence>
<organism evidence="1">
    <name type="scientific">marine sediment metagenome</name>
    <dbReference type="NCBI Taxonomy" id="412755"/>
    <lineage>
        <taxon>unclassified sequences</taxon>
        <taxon>metagenomes</taxon>
        <taxon>ecological metagenomes</taxon>
    </lineage>
</organism>
<dbReference type="AlphaFoldDB" id="X0VJJ0"/>
<protein>
    <submittedName>
        <fullName evidence="1">Uncharacterized protein</fullName>
    </submittedName>
</protein>
<gene>
    <name evidence="1" type="ORF">S01H1_37297</name>
</gene>
<proteinExistence type="predicted"/>
<evidence type="ECO:0000313" key="1">
    <source>
        <dbReference type="EMBL" id="GAG11377.1"/>
    </source>
</evidence>
<name>X0VJJ0_9ZZZZ</name>
<comment type="caution">
    <text evidence="1">The sequence shown here is derived from an EMBL/GenBank/DDBJ whole genome shotgun (WGS) entry which is preliminary data.</text>
</comment>
<dbReference type="EMBL" id="BARS01023425">
    <property type="protein sequence ID" value="GAG11377.1"/>
    <property type="molecule type" value="Genomic_DNA"/>
</dbReference>
<accession>X0VJJ0</accession>
<feature type="non-terminal residue" evidence="1">
    <location>
        <position position="1"/>
    </location>
</feature>